<evidence type="ECO:0000313" key="4">
    <source>
        <dbReference type="Proteomes" id="UP001564626"/>
    </source>
</evidence>
<dbReference type="Gene3D" id="3.40.605.10">
    <property type="entry name" value="Aldehyde Dehydrogenase, Chain A, domain 1"/>
    <property type="match status" value="1"/>
</dbReference>
<dbReference type="SUPFAM" id="SSF53720">
    <property type="entry name" value="ALDH-like"/>
    <property type="match status" value="1"/>
</dbReference>
<dbReference type="Gene3D" id="3.40.309.10">
    <property type="entry name" value="Aldehyde Dehydrogenase, Chain A, domain 2"/>
    <property type="match status" value="1"/>
</dbReference>
<protein>
    <submittedName>
        <fullName evidence="3">Aldehyde dehydrogenase</fullName>
    </submittedName>
</protein>
<keyword evidence="4" id="KW-1185">Reference proteome</keyword>
<organism evidence="3 4">
    <name type="scientific">Saccharopolyspora cebuensis</name>
    <dbReference type="NCBI Taxonomy" id="418759"/>
    <lineage>
        <taxon>Bacteria</taxon>
        <taxon>Bacillati</taxon>
        <taxon>Actinomycetota</taxon>
        <taxon>Actinomycetes</taxon>
        <taxon>Pseudonocardiales</taxon>
        <taxon>Pseudonocardiaceae</taxon>
        <taxon>Saccharopolyspora</taxon>
    </lineage>
</organism>
<dbReference type="InterPro" id="IPR016163">
    <property type="entry name" value="Ald_DH_C"/>
</dbReference>
<feature type="domain" description="Aldehyde dehydrogenase" evidence="2">
    <location>
        <begin position="27"/>
        <end position="486"/>
    </location>
</feature>
<dbReference type="EMBL" id="JBGEHV010000001">
    <property type="protein sequence ID" value="MEY8037954.1"/>
    <property type="molecule type" value="Genomic_DNA"/>
</dbReference>
<accession>A0ABV4CA12</accession>
<dbReference type="Proteomes" id="UP001564626">
    <property type="component" value="Unassembled WGS sequence"/>
</dbReference>
<evidence type="ECO:0000313" key="3">
    <source>
        <dbReference type="EMBL" id="MEY8037954.1"/>
    </source>
</evidence>
<name>A0ABV4CA12_9PSEU</name>
<gene>
    <name evidence="3" type="ORF">AB8O55_00945</name>
</gene>
<keyword evidence="1" id="KW-0560">Oxidoreductase</keyword>
<evidence type="ECO:0000259" key="2">
    <source>
        <dbReference type="Pfam" id="PF00171"/>
    </source>
</evidence>
<evidence type="ECO:0000256" key="1">
    <source>
        <dbReference type="ARBA" id="ARBA00023002"/>
    </source>
</evidence>
<dbReference type="Pfam" id="PF00171">
    <property type="entry name" value="Aldedh"/>
    <property type="match status" value="1"/>
</dbReference>
<proteinExistence type="predicted"/>
<dbReference type="RefSeq" id="WP_345366189.1">
    <property type="nucleotide sequence ID" value="NZ_BAABII010000016.1"/>
</dbReference>
<dbReference type="InterPro" id="IPR016161">
    <property type="entry name" value="Ald_DH/histidinol_DH"/>
</dbReference>
<dbReference type="InterPro" id="IPR015590">
    <property type="entry name" value="Aldehyde_DH_dom"/>
</dbReference>
<dbReference type="PANTHER" id="PTHR11699">
    <property type="entry name" value="ALDEHYDE DEHYDROGENASE-RELATED"/>
    <property type="match status" value="1"/>
</dbReference>
<comment type="caution">
    <text evidence="3">The sequence shown here is derived from an EMBL/GenBank/DDBJ whole genome shotgun (WGS) entry which is preliminary data.</text>
</comment>
<sequence length="490" mass="51523">MSTDTITRPRPALLDAGVLGFYVDGRWQRPRSPETVATADPTTEQVLTRIGVAGPDDVDAAVRAARRAFDGWAALPPQHRSRALLRIADVLEAHRDELAALDSLDMGAPLPLSRGMVDHAVEIYRHYAGWPTKLTGHTTPAEPGQLHYTLRRPIGVVAALVAWNGPMLQAAWKLAPALAAGNTVVLKPSEHSSLSALRLAQLLGGTDLPAGVVNVITGLGGSTGQALISHPGVDKVSFTGSGPVGKHVLRTSADTLKRVTLELGGKTPLIVFPGADLDVAAAGAAAAFCMGTGQGCVAGTRILVHRDIREEFGGLLRRAMAEYVPGDPFDPATTMGPLAFPAHLDRVTGYVDLARSEGATISTGGHRLDRPGLFLAPTLLDDVRNDMRVAQEEIFGPVAALIGFTDTAEAVRLANDTSYGLAASVWTRDLSAAHRVSAELRAGTVWVNSWGAMAPGTLPFGGFKQSGIGREHGPDALLAYTETTSVMVAL</sequence>
<dbReference type="InterPro" id="IPR016162">
    <property type="entry name" value="Ald_DH_N"/>
</dbReference>
<reference evidence="3 4" key="1">
    <citation type="submission" date="2024-08" db="EMBL/GenBank/DDBJ databases">
        <title>Genome mining of Saccharopolyspora cebuensis PGLac3 from Nigerian medicinal plant.</title>
        <authorList>
            <person name="Ezeobiora C.E."/>
            <person name="Igbokwe N.H."/>
            <person name="Amin D.H."/>
            <person name="Mendie U.E."/>
        </authorList>
    </citation>
    <scope>NUCLEOTIDE SEQUENCE [LARGE SCALE GENOMIC DNA]</scope>
    <source>
        <strain evidence="3 4">PGLac3</strain>
    </source>
</reference>